<feature type="domain" description="AB hydrolase-1" evidence="1">
    <location>
        <begin position="37"/>
        <end position="216"/>
    </location>
</feature>
<dbReference type="Gene3D" id="3.40.50.1820">
    <property type="entry name" value="alpha/beta hydrolase"/>
    <property type="match status" value="1"/>
</dbReference>
<dbReference type="InterPro" id="IPR050266">
    <property type="entry name" value="AB_hydrolase_sf"/>
</dbReference>
<evidence type="ECO:0000259" key="1">
    <source>
        <dbReference type="Pfam" id="PF00561"/>
    </source>
</evidence>
<dbReference type="InterPro" id="IPR000073">
    <property type="entry name" value="AB_hydrolase_1"/>
</dbReference>
<dbReference type="SUPFAM" id="SSF53474">
    <property type="entry name" value="alpha/beta-Hydrolases"/>
    <property type="match status" value="1"/>
</dbReference>
<accession>A0ABN6P6P0</accession>
<dbReference type="InterPro" id="IPR029058">
    <property type="entry name" value="AB_hydrolase_fold"/>
</dbReference>
<organism evidence="2 3">
    <name type="scientific">Roseomonas fluvialis</name>
    <dbReference type="NCBI Taxonomy" id="1750527"/>
    <lineage>
        <taxon>Bacteria</taxon>
        <taxon>Pseudomonadati</taxon>
        <taxon>Pseudomonadota</taxon>
        <taxon>Alphaproteobacteria</taxon>
        <taxon>Acetobacterales</taxon>
        <taxon>Roseomonadaceae</taxon>
        <taxon>Roseomonas</taxon>
    </lineage>
</organism>
<dbReference type="Pfam" id="PF00561">
    <property type="entry name" value="Abhydrolase_1"/>
    <property type="match status" value="1"/>
</dbReference>
<evidence type="ECO:0000313" key="2">
    <source>
        <dbReference type="EMBL" id="BDG74353.1"/>
    </source>
</evidence>
<dbReference type="PANTHER" id="PTHR43798:SF5">
    <property type="entry name" value="MONOACYLGLYCEROL LIPASE ABHD6"/>
    <property type="match status" value="1"/>
</dbReference>
<gene>
    <name evidence="2" type="ORF">Rmf_42820</name>
</gene>
<dbReference type="EMBL" id="AP025637">
    <property type="protein sequence ID" value="BDG74353.1"/>
    <property type="molecule type" value="Genomic_DNA"/>
</dbReference>
<protein>
    <recommendedName>
        <fullName evidence="1">AB hydrolase-1 domain-containing protein</fullName>
    </recommendedName>
</protein>
<evidence type="ECO:0000313" key="3">
    <source>
        <dbReference type="Proteomes" id="UP000831327"/>
    </source>
</evidence>
<dbReference type="Proteomes" id="UP000831327">
    <property type="component" value="Chromosome"/>
</dbReference>
<keyword evidence="3" id="KW-1185">Reference proteome</keyword>
<dbReference type="RefSeq" id="WP_244460003.1">
    <property type="nucleotide sequence ID" value="NZ_AP025637.1"/>
</dbReference>
<reference evidence="2 3" key="1">
    <citation type="journal article" date="2016" name="Microbes Environ.">
        <title>Phylogenetically diverse aerobic anoxygenic phototrophic bacteria isolated from epilithic biofilms in Tama river, Japan.</title>
        <authorList>
            <person name="Hirose S."/>
            <person name="Matsuura K."/>
            <person name="Haruta S."/>
        </authorList>
    </citation>
    <scope>NUCLEOTIDE SEQUENCE [LARGE SCALE GENOMIC DNA]</scope>
    <source>
        <strain evidence="2 3">S08</strain>
    </source>
</reference>
<dbReference type="PANTHER" id="PTHR43798">
    <property type="entry name" value="MONOACYLGLYCEROL LIPASE"/>
    <property type="match status" value="1"/>
</dbReference>
<proteinExistence type="predicted"/>
<name>A0ABN6P6P0_9PROT</name>
<sequence length="290" mass="31633">MAGLPEAVAYRALRTTVRFIETGGARLAWRSFGEGQPIVLCTRFRGTMASWDPAFLDVLARQGCRVILFDPAGLGYSEGRRRYNPIEMVDDVRNLLDGLGLDRVALLGWSLGGMVAQAALTTLSPRLSHLALIGTAPPGPCRSAAQQLFFDLAAAPEGDERAQLAIAFDPSSERSRRAARRSMQRLARWDTTGMVPVPPAWAAAQLGDEPRNPIFPAPEVRDAMLRCRQPVLCLCGARDIGFPAENWQAISACNAGIDVRCLPDAGNAPHHQYPRWSAHMIGRLLLRDPA</sequence>